<dbReference type="Pfam" id="PF04348">
    <property type="entry name" value="LppC"/>
    <property type="match status" value="1"/>
</dbReference>
<accession>A0A4Y9SM82</accession>
<dbReference type="Proteomes" id="UP000297258">
    <property type="component" value="Unassembled WGS sequence"/>
</dbReference>
<dbReference type="InterPro" id="IPR028082">
    <property type="entry name" value="Peripla_BP_I"/>
</dbReference>
<evidence type="ECO:0000313" key="3">
    <source>
        <dbReference type="EMBL" id="TFW27775.1"/>
    </source>
</evidence>
<dbReference type="PANTHER" id="PTHR38038:SF1">
    <property type="entry name" value="PENICILLIN-BINDING PROTEIN ACTIVATOR LPOA"/>
    <property type="match status" value="1"/>
</dbReference>
<evidence type="ECO:0000313" key="4">
    <source>
        <dbReference type="Proteomes" id="UP000297258"/>
    </source>
</evidence>
<dbReference type="CDD" id="cd06339">
    <property type="entry name" value="PBP1_YraM_LppC_lipoprotein-like"/>
    <property type="match status" value="1"/>
</dbReference>
<sequence length="395" mass="41705">MLIKSLAGLIAAAALGLFAGCSTMCAEPGAFCAPEVANTSGPPPPPPVAIPAPPGPAAMPQPTPNHTIRIALLLPLKSSTLAKAAEAVRDGFMAAWDHDRDGFLIDVIATGDTPQEGLDAYARAAAEADIIVGPLTRSSIDLLAGSAVLIRPTIALSHSQGVALPRQMLAVGLSNESEADQVAQWAALEHPNGRALVLAGPAVWQQRIAKAFEASWADLGRYSQRVDLPIENNTVDKDALDQLGVRVGVDRPELLFAALDPNELRQVRSALVLVIPSYGTSSINPGEPGTKVPELDGIRLVDLPWVVLHDNPGVMAYPRRHASGQALDLDRMYALGIDAFRIARQVVQHPNAPFTLDGVTGLLTISFDGTTQGFARKEAPVIYQDGAFHPAQGTR</sequence>
<comment type="caution">
    <text evidence="3">The sequence shown here is derived from an EMBL/GenBank/DDBJ whole genome shotgun (WGS) entry which is preliminary data.</text>
</comment>
<dbReference type="GO" id="GO:0031241">
    <property type="term" value="C:periplasmic side of cell outer membrane"/>
    <property type="evidence" value="ECO:0007669"/>
    <property type="project" value="TreeGrafter"/>
</dbReference>
<reference evidence="3 4" key="1">
    <citation type="submission" date="2019-03" db="EMBL/GenBank/DDBJ databases">
        <title>Draft genome of Massilia hortus sp. nov., a novel bacterial species of the Oxalobacteraceae family.</title>
        <authorList>
            <person name="Peta V."/>
            <person name="Raths R."/>
            <person name="Bucking H."/>
        </authorList>
    </citation>
    <scope>NUCLEOTIDE SEQUENCE [LARGE SCALE GENOMIC DNA]</scope>
    <source>
        <strain evidence="3 4">ONC3</strain>
    </source>
</reference>
<dbReference type="InterPro" id="IPR007443">
    <property type="entry name" value="LpoA"/>
</dbReference>
<dbReference type="PANTHER" id="PTHR38038">
    <property type="entry name" value="PENICILLIN-BINDING PROTEIN ACTIVATOR LPOA"/>
    <property type="match status" value="1"/>
</dbReference>
<evidence type="ECO:0008006" key="5">
    <source>
        <dbReference type="Google" id="ProtNLM"/>
    </source>
</evidence>
<feature type="chain" id="PRO_5021506530" description="LppC family lipoprotein" evidence="2">
    <location>
        <begin position="27"/>
        <end position="395"/>
    </location>
</feature>
<dbReference type="Gene3D" id="3.40.50.2300">
    <property type="match status" value="2"/>
</dbReference>
<dbReference type="SUPFAM" id="SSF53822">
    <property type="entry name" value="Periplasmic binding protein-like I"/>
    <property type="match status" value="1"/>
</dbReference>
<dbReference type="GO" id="GO:0030234">
    <property type="term" value="F:enzyme regulator activity"/>
    <property type="evidence" value="ECO:0007669"/>
    <property type="project" value="TreeGrafter"/>
</dbReference>
<evidence type="ECO:0000256" key="1">
    <source>
        <dbReference type="ARBA" id="ARBA00023136"/>
    </source>
</evidence>
<keyword evidence="2" id="KW-0732">Signal</keyword>
<dbReference type="OrthoDB" id="9152130at2"/>
<protein>
    <recommendedName>
        <fullName evidence="5">LppC family lipoprotein</fullName>
    </recommendedName>
</protein>
<dbReference type="EMBL" id="SPUM01000146">
    <property type="protein sequence ID" value="TFW27775.1"/>
    <property type="molecule type" value="Genomic_DNA"/>
</dbReference>
<keyword evidence="1" id="KW-0472">Membrane</keyword>
<dbReference type="GO" id="GO:0009252">
    <property type="term" value="P:peptidoglycan biosynthetic process"/>
    <property type="evidence" value="ECO:0007669"/>
    <property type="project" value="TreeGrafter"/>
</dbReference>
<feature type="signal peptide" evidence="2">
    <location>
        <begin position="1"/>
        <end position="26"/>
    </location>
</feature>
<organism evidence="3 4">
    <name type="scientific">Massilia horti</name>
    <dbReference type="NCBI Taxonomy" id="2562153"/>
    <lineage>
        <taxon>Bacteria</taxon>
        <taxon>Pseudomonadati</taxon>
        <taxon>Pseudomonadota</taxon>
        <taxon>Betaproteobacteria</taxon>
        <taxon>Burkholderiales</taxon>
        <taxon>Oxalobacteraceae</taxon>
        <taxon>Telluria group</taxon>
        <taxon>Massilia</taxon>
    </lineage>
</organism>
<evidence type="ECO:0000256" key="2">
    <source>
        <dbReference type="SAM" id="SignalP"/>
    </source>
</evidence>
<name>A0A4Y9SM82_9BURK</name>
<dbReference type="PROSITE" id="PS51257">
    <property type="entry name" value="PROKAR_LIPOPROTEIN"/>
    <property type="match status" value="1"/>
</dbReference>
<proteinExistence type="predicted"/>
<dbReference type="AlphaFoldDB" id="A0A4Y9SM82"/>
<keyword evidence="4" id="KW-1185">Reference proteome</keyword>
<gene>
    <name evidence="3" type="ORF">E4O92_23225</name>
</gene>